<comment type="pathway">
    <text evidence="3 9">Carbohydrate metabolism; galactose metabolism.</text>
</comment>
<dbReference type="NCBIfam" id="NF007956">
    <property type="entry name" value="PRK10675.1"/>
    <property type="match status" value="1"/>
</dbReference>
<evidence type="ECO:0000256" key="6">
    <source>
        <dbReference type="ARBA" id="ARBA00018569"/>
    </source>
</evidence>
<sequence>MRVLVTGGAGYIGSHTIIELLARGHELCVVDNFDNSSPRVLDRIHELTNRDMTFHKADVRDTAAMTGILQDFRPDAVIHFAGLKAVGEAEEQPLRYFDVNNGGTVSLLQAMDAADCRQIVFSSSATVYGEPVYLPFDEAHPCQPTNVYGRTKHFAEEILRDWQRATPGSAVTLLRYFNPVGAHPSGRIGEDPRDIPNNLMPFVAQVAVGRRKALSVFGNDYDTPDGTGVRDYIHVVDLARAHIAALDHAAGHEGAEVFNIGTGQGYSVLDMVEAFSRVSGQNIPYEITDRRPGDIAKSLADPSRANAVLGWVAQHSLDDMCASTWAWQSQNPNGYGDG</sequence>
<dbReference type="EMBL" id="FNEB01000005">
    <property type="protein sequence ID" value="SDI80239.1"/>
    <property type="molecule type" value="Genomic_DNA"/>
</dbReference>
<evidence type="ECO:0000256" key="9">
    <source>
        <dbReference type="RuleBase" id="RU366046"/>
    </source>
</evidence>
<comment type="cofactor">
    <cofactor evidence="2 9">
        <name>NAD(+)</name>
        <dbReference type="ChEBI" id="CHEBI:57540"/>
    </cofactor>
</comment>
<evidence type="ECO:0000256" key="4">
    <source>
        <dbReference type="ARBA" id="ARBA00007637"/>
    </source>
</evidence>
<dbReference type="InterPro" id="IPR036291">
    <property type="entry name" value="NAD(P)-bd_dom_sf"/>
</dbReference>
<comment type="subunit">
    <text evidence="9">Homodimer.</text>
</comment>
<protein>
    <recommendedName>
        <fullName evidence="6 9">UDP-glucose 4-epimerase</fullName>
        <ecNumber evidence="5 9">5.1.3.2</ecNumber>
    </recommendedName>
</protein>
<dbReference type="Pfam" id="PF16363">
    <property type="entry name" value="GDP_Man_Dehyd"/>
    <property type="match status" value="1"/>
</dbReference>
<dbReference type="EC" id="5.1.3.2" evidence="5 9"/>
<keyword evidence="9" id="KW-0119">Carbohydrate metabolism</keyword>
<dbReference type="InterPro" id="IPR005886">
    <property type="entry name" value="UDP_G4E"/>
</dbReference>
<dbReference type="PANTHER" id="PTHR43725">
    <property type="entry name" value="UDP-GLUCOSE 4-EPIMERASE"/>
    <property type="match status" value="1"/>
</dbReference>
<keyword evidence="12" id="KW-1185">Reference proteome</keyword>
<accession>A0A1G8NJ11</accession>
<dbReference type="UniPathway" id="UPA00214"/>
<dbReference type="SUPFAM" id="SSF51735">
    <property type="entry name" value="NAD(P)-binding Rossmann-fold domains"/>
    <property type="match status" value="1"/>
</dbReference>
<dbReference type="STRING" id="490829.SAMN05421850_105228"/>
<proteinExistence type="inferred from homology"/>
<dbReference type="GO" id="GO:0005829">
    <property type="term" value="C:cytosol"/>
    <property type="evidence" value="ECO:0007669"/>
    <property type="project" value="TreeGrafter"/>
</dbReference>
<evidence type="ECO:0000256" key="7">
    <source>
        <dbReference type="ARBA" id="ARBA00023027"/>
    </source>
</evidence>
<evidence type="ECO:0000259" key="10">
    <source>
        <dbReference type="Pfam" id="PF16363"/>
    </source>
</evidence>
<dbReference type="RefSeq" id="WP_090028831.1">
    <property type="nucleotide sequence ID" value="NZ_FNEB01000005.1"/>
</dbReference>
<comment type="catalytic activity">
    <reaction evidence="1 9">
        <text>UDP-alpha-D-glucose = UDP-alpha-D-galactose</text>
        <dbReference type="Rhea" id="RHEA:22168"/>
        <dbReference type="ChEBI" id="CHEBI:58885"/>
        <dbReference type="ChEBI" id="CHEBI:66914"/>
        <dbReference type="EC" id="5.1.3.2"/>
    </reaction>
</comment>
<keyword evidence="7 9" id="KW-0520">NAD</keyword>
<dbReference type="OrthoDB" id="9801785at2"/>
<dbReference type="NCBIfam" id="TIGR01179">
    <property type="entry name" value="galE"/>
    <property type="match status" value="1"/>
</dbReference>
<dbReference type="Gene3D" id="3.90.25.10">
    <property type="entry name" value="UDP-galactose 4-epimerase, domain 1"/>
    <property type="match status" value="1"/>
</dbReference>
<dbReference type="PANTHER" id="PTHR43725:SF47">
    <property type="entry name" value="UDP-GLUCOSE 4-EPIMERASE"/>
    <property type="match status" value="1"/>
</dbReference>
<evidence type="ECO:0000256" key="8">
    <source>
        <dbReference type="ARBA" id="ARBA00023235"/>
    </source>
</evidence>
<evidence type="ECO:0000256" key="3">
    <source>
        <dbReference type="ARBA" id="ARBA00004947"/>
    </source>
</evidence>
<keyword evidence="8 9" id="KW-0413">Isomerase</keyword>
<evidence type="ECO:0000313" key="12">
    <source>
        <dbReference type="Proteomes" id="UP000199340"/>
    </source>
</evidence>
<dbReference type="Proteomes" id="UP000199340">
    <property type="component" value="Unassembled WGS sequence"/>
</dbReference>
<dbReference type="Gene3D" id="3.40.50.720">
    <property type="entry name" value="NAD(P)-binding Rossmann-like Domain"/>
    <property type="match status" value="1"/>
</dbReference>
<dbReference type="AlphaFoldDB" id="A0A1G8NJ11"/>
<dbReference type="InterPro" id="IPR016040">
    <property type="entry name" value="NAD(P)-bd_dom"/>
</dbReference>
<evidence type="ECO:0000256" key="2">
    <source>
        <dbReference type="ARBA" id="ARBA00001911"/>
    </source>
</evidence>
<gene>
    <name evidence="11" type="ORF">SAMN05421850_105228</name>
</gene>
<comment type="similarity">
    <text evidence="4 9">Belongs to the NAD(P)-dependent epimerase/dehydratase family.</text>
</comment>
<evidence type="ECO:0000256" key="5">
    <source>
        <dbReference type="ARBA" id="ARBA00013189"/>
    </source>
</evidence>
<dbReference type="GO" id="GO:0006012">
    <property type="term" value="P:galactose metabolic process"/>
    <property type="evidence" value="ECO:0007669"/>
    <property type="project" value="UniProtKB-UniPathway"/>
</dbReference>
<feature type="domain" description="NAD(P)-binding" evidence="10">
    <location>
        <begin position="4"/>
        <end position="323"/>
    </location>
</feature>
<evidence type="ECO:0000313" key="11">
    <source>
        <dbReference type="EMBL" id="SDI80239.1"/>
    </source>
</evidence>
<dbReference type="CDD" id="cd05247">
    <property type="entry name" value="UDP_G4E_1_SDR_e"/>
    <property type="match status" value="1"/>
</dbReference>
<reference evidence="11 12" key="1">
    <citation type="submission" date="2016-10" db="EMBL/GenBank/DDBJ databases">
        <authorList>
            <person name="de Groot N.N."/>
        </authorList>
    </citation>
    <scope>NUCLEOTIDE SEQUENCE [LARGE SCALE GENOMIC DNA]</scope>
    <source>
        <strain evidence="11 12">DSM 28010</strain>
    </source>
</reference>
<dbReference type="GO" id="GO:0003978">
    <property type="term" value="F:UDP-glucose 4-epimerase activity"/>
    <property type="evidence" value="ECO:0007669"/>
    <property type="project" value="UniProtKB-UniRule"/>
</dbReference>
<evidence type="ECO:0000256" key="1">
    <source>
        <dbReference type="ARBA" id="ARBA00000083"/>
    </source>
</evidence>
<organism evidence="11 12">
    <name type="scientific">Lutimaribacter saemankumensis</name>
    <dbReference type="NCBI Taxonomy" id="490829"/>
    <lineage>
        <taxon>Bacteria</taxon>
        <taxon>Pseudomonadati</taxon>
        <taxon>Pseudomonadota</taxon>
        <taxon>Alphaproteobacteria</taxon>
        <taxon>Rhodobacterales</taxon>
        <taxon>Roseobacteraceae</taxon>
        <taxon>Lutimaribacter</taxon>
    </lineage>
</organism>
<name>A0A1G8NJ11_9RHOB</name>